<dbReference type="Gene3D" id="3.40.190.10">
    <property type="entry name" value="Periplasmic binding protein-like II"/>
    <property type="match status" value="1"/>
</dbReference>
<evidence type="ECO:0000256" key="2">
    <source>
        <dbReference type="ARBA" id="ARBA00022692"/>
    </source>
</evidence>
<evidence type="ECO:0000259" key="6">
    <source>
        <dbReference type="Pfam" id="PF01094"/>
    </source>
</evidence>
<feature type="compositionally biased region" description="Basic residues" evidence="5">
    <location>
        <begin position="152"/>
        <end position="163"/>
    </location>
</feature>
<keyword evidence="8" id="KW-1185">Reference proteome</keyword>
<keyword evidence="2" id="KW-0812">Transmembrane</keyword>
<dbReference type="EMBL" id="KK852878">
    <property type="protein sequence ID" value="KDR14505.1"/>
    <property type="molecule type" value="Genomic_DNA"/>
</dbReference>
<keyword evidence="4" id="KW-0472">Membrane</keyword>
<organism evidence="7 8">
    <name type="scientific">Zootermopsis nevadensis</name>
    <name type="common">Dampwood termite</name>
    <dbReference type="NCBI Taxonomy" id="136037"/>
    <lineage>
        <taxon>Eukaryota</taxon>
        <taxon>Metazoa</taxon>
        <taxon>Ecdysozoa</taxon>
        <taxon>Arthropoda</taxon>
        <taxon>Hexapoda</taxon>
        <taxon>Insecta</taxon>
        <taxon>Pterygota</taxon>
        <taxon>Neoptera</taxon>
        <taxon>Polyneoptera</taxon>
        <taxon>Dictyoptera</taxon>
        <taxon>Blattodea</taxon>
        <taxon>Blattoidea</taxon>
        <taxon>Termitoidae</taxon>
        <taxon>Termopsidae</taxon>
        <taxon>Zootermopsis</taxon>
    </lineage>
</organism>
<dbReference type="Gene3D" id="3.40.50.2300">
    <property type="match status" value="1"/>
</dbReference>
<dbReference type="Pfam" id="PF01094">
    <property type="entry name" value="ANF_receptor"/>
    <property type="match status" value="1"/>
</dbReference>
<evidence type="ECO:0000256" key="4">
    <source>
        <dbReference type="ARBA" id="ARBA00023136"/>
    </source>
</evidence>
<name>A0A067R5D5_ZOONE</name>
<proteinExistence type="predicted"/>
<evidence type="ECO:0000313" key="8">
    <source>
        <dbReference type="Proteomes" id="UP000027135"/>
    </source>
</evidence>
<dbReference type="eggNOG" id="KOG1053">
    <property type="taxonomic scope" value="Eukaryota"/>
</dbReference>
<evidence type="ECO:0000256" key="1">
    <source>
        <dbReference type="ARBA" id="ARBA00004370"/>
    </source>
</evidence>
<feature type="domain" description="Receptor ligand binding region" evidence="6">
    <location>
        <begin position="3"/>
        <end position="117"/>
    </location>
</feature>
<dbReference type="SUPFAM" id="SSF53822">
    <property type="entry name" value="Periplasmic binding protein-like I"/>
    <property type="match status" value="1"/>
</dbReference>
<keyword evidence="3" id="KW-1133">Transmembrane helix</keyword>
<gene>
    <name evidence="7" type="ORF">L798_10206</name>
</gene>
<feature type="region of interest" description="Disordered" evidence="5">
    <location>
        <begin position="122"/>
        <end position="187"/>
    </location>
</feature>
<dbReference type="InterPro" id="IPR001828">
    <property type="entry name" value="ANF_lig-bd_rcpt"/>
</dbReference>
<evidence type="ECO:0000256" key="5">
    <source>
        <dbReference type="SAM" id="MobiDB-lite"/>
    </source>
</evidence>
<dbReference type="InParanoid" id="A0A067R5D5"/>
<evidence type="ECO:0000256" key="3">
    <source>
        <dbReference type="ARBA" id="ARBA00022989"/>
    </source>
</evidence>
<evidence type="ECO:0000313" key="7">
    <source>
        <dbReference type="EMBL" id="KDR14505.1"/>
    </source>
</evidence>
<protein>
    <recommendedName>
        <fullName evidence="6">Receptor ligand binding region domain-containing protein</fullName>
    </recommendedName>
</protein>
<dbReference type="GO" id="GO:0016020">
    <property type="term" value="C:membrane"/>
    <property type="evidence" value="ECO:0007669"/>
    <property type="project" value="UniProtKB-SubCell"/>
</dbReference>
<sequence>MLEAVRAMVLATHWHSFTVLADSESSSGVLLRRDLASILNTPPLNPTLLILRSGTAARHSIFRRLADISRSTRGVIVLICNLQTARQVTTEAKRLNMMSGHFVWLWIDTSASSTLVSATNIQFPTDNNSRSDPNTFNSTFDNPNAPEQSLRSRPRSSSSKRHERGSNDDKTQWDPSLSNNSKVVDGIFTTGNPEEVVRKPRDMDVTSGSAQDVKTFNVLSTNLSESGQPNFTDVLRPSGHKENFIGEPDINSNKDTFTNSASRKMGFNDLDFVLKSDESGTRNIKNVIKASDGVELLGQERISDIVNFRDNKLRSELVQSTRSDGWVYNENINDGSERFKVRLPGFNEQDLDDDVDEALPVGLLALRTQPMRLDRHLVKGAVRLVAETLLGVLTRCAAWMPAPPSSVNSCWTTPSESYRNFSDMFARELRTAVRESLVGRRESEVSGKVDRSLVASFDVLNLVQEKSATDNEGTLGLNEPEGESVAVSWKLVGEVVGRGVRLDTIVWPGGDLVVAGLSPRARSVFRIVTALAPPFVMEGELDEDGQCLRGLPCHRVLTSDKDNLTLVFNEMETNERLEEEELCILSTH</sequence>
<feature type="compositionally biased region" description="Polar residues" evidence="5">
    <location>
        <begin position="122"/>
        <end position="147"/>
    </location>
</feature>
<accession>A0A067R5D5</accession>
<comment type="subcellular location">
    <subcellularLocation>
        <location evidence="1">Membrane</location>
    </subcellularLocation>
</comment>
<dbReference type="STRING" id="136037.A0A067R5D5"/>
<feature type="compositionally biased region" description="Polar residues" evidence="5">
    <location>
        <begin position="173"/>
        <end position="182"/>
    </location>
</feature>
<reference evidence="7 8" key="1">
    <citation type="journal article" date="2014" name="Nat. Commun.">
        <title>Molecular traces of alternative social organization in a termite genome.</title>
        <authorList>
            <person name="Terrapon N."/>
            <person name="Li C."/>
            <person name="Robertson H.M."/>
            <person name="Ji L."/>
            <person name="Meng X."/>
            <person name="Booth W."/>
            <person name="Chen Z."/>
            <person name="Childers C.P."/>
            <person name="Glastad K.M."/>
            <person name="Gokhale K."/>
            <person name="Gowin J."/>
            <person name="Gronenberg W."/>
            <person name="Hermansen R.A."/>
            <person name="Hu H."/>
            <person name="Hunt B.G."/>
            <person name="Huylmans A.K."/>
            <person name="Khalil S.M."/>
            <person name="Mitchell R.D."/>
            <person name="Munoz-Torres M.C."/>
            <person name="Mustard J.A."/>
            <person name="Pan H."/>
            <person name="Reese J.T."/>
            <person name="Scharf M.E."/>
            <person name="Sun F."/>
            <person name="Vogel H."/>
            <person name="Xiao J."/>
            <person name="Yang W."/>
            <person name="Yang Z."/>
            <person name="Yang Z."/>
            <person name="Zhou J."/>
            <person name="Zhu J."/>
            <person name="Brent C.S."/>
            <person name="Elsik C.G."/>
            <person name="Goodisman M.A."/>
            <person name="Liberles D.A."/>
            <person name="Roe R.M."/>
            <person name="Vargo E.L."/>
            <person name="Vilcinskas A."/>
            <person name="Wang J."/>
            <person name="Bornberg-Bauer E."/>
            <person name="Korb J."/>
            <person name="Zhang G."/>
            <person name="Liebig J."/>
        </authorList>
    </citation>
    <scope>NUCLEOTIDE SEQUENCE [LARGE SCALE GENOMIC DNA]</scope>
    <source>
        <tissue evidence="7">Whole organism</tissue>
    </source>
</reference>
<dbReference type="AlphaFoldDB" id="A0A067R5D5"/>
<dbReference type="InterPro" id="IPR028082">
    <property type="entry name" value="Peripla_BP_I"/>
</dbReference>
<dbReference type="Proteomes" id="UP000027135">
    <property type="component" value="Unassembled WGS sequence"/>
</dbReference>